<protein>
    <submittedName>
        <fullName evidence="3">Uncharacterized protein</fullName>
    </submittedName>
</protein>
<proteinExistence type="predicted"/>
<gene>
    <name evidence="3" type="ORF">DBRI00130_LOCUS37438</name>
</gene>
<feature type="coiled-coil region" evidence="1">
    <location>
        <begin position="270"/>
        <end position="297"/>
    </location>
</feature>
<name>A0A7S4VTX3_9STRA</name>
<dbReference type="AlphaFoldDB" id="A0A7S4VTX3"/>
<evidence type="ECO:0000256" key="1">
    <source>
        <dbReference type="SAM" id="Coils"/>
    </source>
</evidence>
<sequence>MNCCHAFLPFINDEPEKEIVESRHTQEEVMRAHEDARQAKEELERVKRAAAEEAEKSRAELVRLQKEIEEARNKHPDHGRGLDLKNSVMISKEEANLLEGVKRVKEEQERAQAEASSLKRELEEARMSFMMEIKNARGESEALRQRLEEVNTDKSSMEAAGALITEDEFQMFKDEIKRLNQDLEEKEMQIERMEHMITEIDSEQSDSASETSSLSNPSQLNDPLDDDKDLDLTAPPMIHRKRSTRDSIGSKSDSSIRGISEWQERIDSIRVDNLERMHSLRDELRELKKERSLRLNKGTQ</sequence>
<reference evidence="3" key="1">
    <citation type="submission" date="2021-01" db="EMBL/GenBank/DDBJ databases">
        <authorList>
            <person name="Corre E."/>
            <person name="Pelletier E."/>
            <person name="Niang G."/>
            <person name="Scheremetjew M."/>
            <person name="Finn R."/>
            <person name="Kale V."/>
            <person name="Holt S."/>
            <person name="Cochrane G."/>
            <person name="Meng A."/>
            <person name="Brown T."/>
            <person name="Cohen L."/>
        </authorList>
    </citation>
    <scope>NUCLEOTIDE SEQUENCE</scope>
    <source>
        <strain evidence="3">GSO104</strain>
    </source>
</reference>
<organism evidence="3">
    <name type="scientific">Ditylum brightwellii</name>
    <dbReference type="NCBI Taxonomy" id="49249"/>
    <lineage>
        <taxon>Eukaryota</taxon>
        <taxon>Sar</taxon>
        <taxon>Stramenopiles</taxon>
        <taxon>Ochrophyta</taxon>
        <taxon>Bacillariophyta</taxon>
        <taxon>Mediophyceae</taxon>
        <taxon>Lithodesmiophycidae</taxon>
        <taxon>Lithodesmiales</taxon>
        <taxon>Lithodesmiaceae</taxon>
        <taxon>Ditylum</taxon>
    </lineage>
</organism>
<evidence type="ECO:0000256" key="2">
    <source>
        <dbReference type="SAM" id="MobiDB-lite"/>
    </source>
</evidence>
<feature type="region of interest" description="Disordered" evidence="2">
    <location>
        <begin position="190"/>
        <end position="259"/>
    </location>
</feature>
<feature type="compositionally biased region" description="Low complexity" evidence="2">
    <location>
        <begin position="205"/>
        <end position="215"/>
    </location>
</feature>
<feature type="compositionally biased region" description="Polar residues" evidence="2">
    <location>
        <begin position="246"/>
        <end position="257"/>
    </location>
</feature>
<keyword evidence="1" id="KW-0175">Coiled coil</keyword>
<evidence type="ECO:0000313" key="3">
    <source>
        <dbReference type="EMBL" id="CAE4649890.1"/>
    </source>
</evidence>
<dbReference type="EMBL" id="HBNS01048759">
    <property type="protein sequence ID" value="CAE4649890.1"/>
    <property type="molecule type" value="Transcribed_RNA"/>
</dbReference>
<accession>A0A7S4VTX3</accession>